<sequence>MKMSCMYCTKGYPLPLQSDYSGIEAGFINDNGLLRIRAFDENDDLQTQDIVSLNYCPMCGRKLYNAKNKEN</sequence>
<proteinExistence type="predicted"/>
<dbReference type="EMBL" id="BK015870">
    <property type="protein sequence ID" value="DAD70749.1"/>
    <property type="molecule type" value="Genomic_DNA"/>
</dbReference>
<organism evidence="1">
    <name type="scientific">Siphoviridae sp. ctKcB20</name>
    <dbReference type="NCBI Taxonomy" id="2827568"/>
    <lineage>
        <taxon>Viruses</taxon>
        <taxon>Duplodnaviria</taxon>
        <taxon>Heunggongvirae</taxon>
        <taxon>Uroviricota</taxon>
        <taxon>Caudoviricetes</taxon>
    </lineage>
</organism>
<evidence type="ECO:0000313" key="1">
    <source>
        <dbReference type="EMBL" id="DAD70749.1"/>
    </source>
</evidence>
<accession>A0A8S5LKZ7</accession>
<name>A0A8S5LKZ7_9CAUD</name>
<reference evidence="1" key="1">
    <citation type="journal article" date="2021" name="Proc. Natl. Acad. Sci. U.S.A.">
        <title>A Catalog of Tens of Thousands of Viruses from Human Metagenomes Reveals Hidden Associations with Chronic Diseases.</title>
        <authorList>
            <person name="Tisza M.J."/>
            <person name="Buck C.B."/>
        </authorList>
    </citation>
    <scope>NUCLEOTIDE SEQUENCE</scope>
    <source>
        <strain evidence="1">CtKcB20</strain>
    </source>
</reference>
<protein>
    <submittedName>
        <fullName evidence="1">Rad50 zinc hook motif</fullName>
    </submittedName>
</protein>